<name>A0ABS1WP53_9FLAO</name>
<keyword evidence="3" id="KW-1185">Reference proteome</keyword>
<accession>A0ABS1WP53</accession>
<reference evidence="2 3" key="1">
    <citation type="submission" date="2020-12" db="EMBL/GenBank/DDBJ databases">
        <title>Olleya sediminilitoris sp. nov., isolated from a tidal flat.</title>
        <authorList>
            <person name="Park S."/>
            <person name="Yoon J.-H."/>
        </authorList>
    </citation>
    <scope>NUCLEOTIDE SEQUENCE [LARGE SCALE GENOMIC DNA]</scope>
    <source>
        <strain evidence="2 3">YSTF-M6</strain>
    </source>
</reference>
<comment type="caution">
    <text evidence="2">The sequence shown here is derived from an EMBL/GenBank/DDBJ whole genome shotgun (WGS) entry which is preliminary data.</text>
</comment>
<dbReference type="Proteomes" id="UP000605013">
    <property type="component" value="Unassembled WGS sequence"/>
</dbReference>
<protein>
    <recommendedName>
        <fullName evidence="1">DUF7738 domain-containing protein</fullName>
    </recommendedName>
</protein>
<feature type="domain" description="DUF7738" evidence="1">
    <location>
        <begin position="46"/>
        <end position="148"/>
    </location>
</feature>
<dbReference type="EMBL" id="JAEMEF010000015">
    <property type="protein sequence ID" value="MBL7560899.1"/>
    <property type="molecule type" value="Genomic_DNA"/>
</dbReference>
<sequence length="223" mass="25965">MRVFYFIIISFFIQTSCKEQKDNIKIKNTPQVSQMLESYNKQKHRLAFNGCEMTYNEKPFSLGMSLKDLNNVFGEYETTDLGAIIFKDIGIVFAGNDKNVKPSSTINIIYLYMNTEVSKGYEESLRHKLNHINNYFLIEGMPLDKNMFVMDFIANSEFKLNDFAISNQGYEIEYNCNNKKMGYFLDADGTWLRKGSGHLTFKDKPNPENKNPFEMIYITEISE</sequence>
<dbReference type="InterPro" id="IPR056640">
    <property type="entry name" value="DUF7738"/>
</dbReference>
<dbReference type="Pfam" id="PF24880">
    <property type="entry name" value="DUF7738"/>
    <property type="match status" value="1"/>
</dbReference>
<dbReference type="RefSeq" id="WP_203001409.1">
    <property type="nucleotide sequence ID" value="NZ_JAEMEF010000015.1"/>
</dbReference>
<gene>
    <name evidence="2" type="ORF">JAO71_13915</name>
</gene>
<proteinExistence type="predicted"/>
<organism evidence="2 3">
    <name type="scientific">Olleya sediminilitoris</name>
    <dbReference type="NCBI Taxonomy" id="2795739"/>
    <lineage>
        <taxon>Bacteria</taxon>
        <taxon>Pseudomonadati</taxon>
        <taxon>Bacteroidota</taxon>
        <taxon>Flavobacteriia</taxon>
        <taxon>Flavobacteriales</taxon>
        <taxon>Flavobacteriaceae</taxon>
    </lineage>
</organism>
<evidence type="ECO:0000259" key="1">
    <source>
        <dbReference type="Pfam" id="PF24880"/>
    </source>
</evidence>
<evidence type="ECO:0000313" key="2">
    <source>
        <dbReference type="EMBL" id="MBL7560899.1"/>
    </source>
</evidence>
<evidence type="ECO:0000313" key="3">
    <source>
        <dbReference type="Proteomes" id="UP000605013"/>
    </source>
</evidence>